<accession>A0A9Q3PAB3</accession>
<proteinExistence type="predicted"/>
<comment type="caution">
    <text evidence="1">The sequence shown here is derived from an EMBL/GenBank/DDBJ whole genome shotgun (WGS) entry which is preliminary data.</text>
</comment>
<sequence length="97" mass="10801">MSTHSSNIQSQMSKEDQINLISYAKFFTSLKVLFKIQPLDSLRLICLNSLNRLVPYLGSQELTIQGRGVLSQPRIIALLNWCCGNANLNPSHGQLGI</sequence>
<protein>
    <submittedName>
        <fullName evidence="1">Uncharacterized protein</fullName>
    </submittedName>
</protein>
<organism evidence="1 2">
    <name type="scientific">Austropuccinia psidii MF-1</name>
    <dbReference type="NCBI Taxonomy" id="1389203"/>
    <lineage>
        <taxon>Eukaryota</taxon>
        <taxon>Fungi</taxon>
        <taxon>Dikarya</taxon>
        <taxon>Basidiomycota</taxon>
        <taxon>Pucciniomycotina</taxon>
        <taxon>Pucciniomycetes</taxon>
        <taxon>Pucciniales</taxon>
        <taxon>Sphaerophragmiaceae</taxon>
        <taxon>Austropuccinia</taxon>
    </lineage>
</organism>
<evidence type="ECO:0000313" key="1">
    <source>
        <dbReference type="EMBL" id="MBW0552426.1"/>
    </source>
</evidence>
<evidence type="ECO:0000313" key="2">
    <source>
        <dbReference type="Proteomes" id="UP000765509"/>
    </source>
</evidence>
<dbReference type="Proteomes" id="UP000765509">
    <property type="component" value="Unassembled WGS sequence"/>
</dbReference>
<dbReference type="EMBL" id="AVOT02058562">
    <property type="protein sequence ID" value="MBW0552426.1"/>
    <property type="molecule type" value="Genomic_DNA"/>
</dbReference>
<dbReference type="AlphaFoldDB" id="A0A9Q3PAB3"/>
<name>A0A9Q3PAB3_9BASI</name>
<gene>
    <name evidence="1" type="ORF">O181_092141</name>
</gene>
<keyword evidence="2" id="KW-1185">Reference proteome</keyword>
<reference evidence="1" key="1">
    <citation type="submission" date="2021-03" db="EMBL/GenBank/DDBJ databases">
        <title>Draft genome sequence of rust myrtle Austropuccinia psidii MF-1, a brazilian biotype.</title>
        <authorList>
            <person name="Quecine M.C."/>
            <person name="Pachon D.M.R."/>
            <person name="Bonatelli M.L."/>
            <person name="Correr F.H."/>
            <person name="Franceschini L.M."/>
            <person name="Leite T.F."/>
            <person name="Margarido G.R.A."/>
            <person name="Almeida C.A."/>
            <person name="Ferrarezi J.A."/>
            <person name="Labate C.A."/>
        </authorList>
    </citation>
    <scope>NUCLEOTIDE SEQUENCE</scope>
    <source>
        <strain evidence="1">MF-1</strain>
    </source>
</reference>